<dbReference type="InterPro" id="IPR036890">
    <property type="entry name" value="HATPase_C_sf"/>
</dbReference>
<evidence type="ECO:0000256" key="4">
    <source>
        <dbReference type="ARBA" id="ARBA00022553"/>
    </source>
</evidence>
<comment type="caution">
    <text evidence="13">The sequence shown here is derived from an EMBL/GenBank/DDBJ whole genome shotgun (WGS) entry which is preliminary data.</text>
</comment>
<keyword evidence="10" id="KW-1133">Transmembrane helix</keyword>
<accession>A0A1Z5HNZ6</accession>
<keyword evidence="14" id="KW-1185">Reference proteome</keyword>
<dbReference type="Pfam" id="PF02518">
    <property type="entry name" value="HATPase_c"/>
    <property type="match status" value="1"/>
</dbReference>
<dbReference type="CDD" id="cd06225">
    <property type="entry name" value="HAMP"/>
    <property type="match status" value="1"/>
</dbReference>
<evidence type="ECO:0000313" key="13">
    <source>
        <dbReference type="EMBL" id="GAW91243.1"/>
    </source>
</evidence>
<dbReference type="GO" id="GO:0005524">
    <property type="term" value="F:ATP binding"/>
    <property type="evidence" value="ECO:0007669"/>
    <property type="project" value="UniProtKB-KW"/>
</dbReference>
<reference evidence="14" key="1">
    <citation type="journal article" date="2017" name="Appl. Environ. Microbiol.">
        <title>Genomic analysis of Calderihabitans maritimus KKC1, a thermophilic hydrogenogenic carboxydotrophic bacterium isolated from marine sediment.</title>
        <authorList>
            <person name="Omae K."/>
            <person name="Yoneda Y."/>
            <person name="Fukuyama Y."/>
            <person name="Yoshida T."/>
            <person name="Sako Y."/>
        </authorList>
    </citation>
    <scope>NUCLEOTIDE SEQUENCE [LARGE SCALE GENOMIC DNA]</scope>
    <source>
        <strain evidence="14">KKC1</strain>
    </source>
</reference>
<dbReference type="SUPFAM" id="SSF158472">
    <property type="entry name" value="HAMP domain-like"/>
    <property type="match status" value="1"/>
</dbReference>
<feature type="transmembrane region" description="Helical" evidence="10">
    <location>
        <begin position="21"/>
        <end position="40"/>
    </location>
</feature>
<dbReference type="Pfam" id="PF07730">
    <property type="entry name" value="HisKA_3"/>
    <property type="match status" value="1"/>
</dbReference>
<dbReference type="PROSITE" id="PS50109">
    <property type="entry name" value="HIS_KIN"/>
    <property type="match status" value="1"/>
</dbReference>
<evidence type="ECO:0000256" key="1">
    <source>
        <dbReference type="ARBA" id="ARBA00000085"/>
    </source>
</evidence>
<dbReference type="SUPFAM" id="SSF55874">
    <property type="entry name" value="ATPase domain of HSP90 chaperone/DNA topoisomerase II/histidine kinase"/>
    <property type="match status" value="1"/>
</dbReference>
<gene>
    <name evidence="13" type="ORF">KKC1_04050</name>
</gene>
<dbReference type="Gene3D" id="1.20.5.1930">
    <property type="match status" value="1"/>
</dbReference>
<comment type="catalytic activity">
    <reaction evidence="1">
        <text>ATP + protein L-histidine = ADP + protein N-phospho-L-histidine.</text>
        <dbReference type="EC" id="2.7.13.3"/>
    </reaction>
</comment>
<keyword evidence="10" id="KW-0812">Transmembrane</keyword>
<keyword evidence="4" id="KW-0597">Phosphoprotein</keyword>
<dbReference type="PIRSF" id="PIRSF037433">
    <property type="entry name" value="STHK_STH3221_prd"/>
    <property type="match status" value="1"/>
</dbReference>
<proteinExistence type="predicted"/>
<dbReference type="SMART" id="SM00304">
    <property type="entry name" value="HAMP"/>
    <property type="match status" value="1"/>
</dbReference>
<sequence>MKNKLLSRLFYTAFNLVGVRAKIMGIAVMLVLLLGTLQIWQVETSFTRILRQELTKQGVSLGRYLAARSENLLLTNNIYGLYELVRDTMDNNPEVKYILLIDSEGQLVINSFGKGIPRGLLNFNKVGEGQEYSRRIFSTGEELVQDVAIPIANGKLGQVRLGLSEIGIVTAVERMQSQLWLSTLVISLLGVGVAYLLSALINRPLRELVTATKNIGEGKLSYRVPLDWIKDELGQLARAFNEMADKLQEAEKEQARLWQEVLRKERMRRYLLSKIISAQEEERLRISRELHDETGQALSSVNLALASLDGVQDPQEFRRRVKLMQETVTKALEDIHLLCRQLRPSVLDKLGLAVAVQRLVRDCSMRWGKDIGLTVTGFDTEIIPDEVKIAVYRIVQEALGNALRHSQAENISVVLQKTENKILAIVEDDGVGFDINEMQNKDIEEKHLGLFGMQERAELLGGKLNIESALGKGTTIYVELPLEGRVSHATEKVKSAVGG</sequence>
<keyword evidence="5" id="KW-0808">Transferase</keyword>
<evidence type="ECO:0000256" key="2">
    <source>
        <dbReference type="ARBA" id="ARBA00004370"/>
    </source>
</evidence>
<evidence type="ECO:0000256" key="5">
    <source>
        <dbReference type="ARBA" id="ARBA00022679"/>
    </source>
</evidence>
<evidence type="ECO:0000256" key="6">
    <source>
        <dbReference type="ARBA" id="ARBA00022741"/>
    </source>
</evidence>
<dbReference type="InterPro" id="IPR017204">
    <property type="entry name" value="Sig_transdc_His_kin_STH3221"/>
</dbReference>
<name>A0A1Z5HNZ6_9FIRM</name>
<feature type="domain" description="Histidine kinase" evidence="11">
    <location>
        <begin position="285"/>
        <end position="484"/>
    </location>
</feature>
<organism evidence="13 14">
    <name type="scientific">Calderihabitans maritimus</name>
    <dbReference type="NCBI Taxonomy" id="1246530"/>
    <lineage>
        <taxon>Bacteria</taxon>
        <taxon>Bacillati</taxon>
        <taxon>Bacillota</taxon>
        <taxon>Clostridia</taxon>
        <taxon>Neomoorellales</taxon>
        <taxon>Calderihabitantaceae</taxon>
        <taxon>Calderihabitans</taxon>
    </lineage>
</organism>
<evidence type="ECO:0000256" key="9">
    <source>
        <dbReference type="ARBA" id="ARBA00023012"/>
    </source>
</evidence>
<keyword evidence="8" id="KW-0067">ATP-binding</keyword>
<feature type="domain" description="HAMP" evidence="12">
    <location>
        <begin position="199"/>
        <end position="252"/>
    </location>
</feature>
<dbReference type="AlphaFoldDB" id="A0A1Z5HNZ6"/>
<protein>
    <recommendedName>
        <fullName evidence="3">histidine kinase</fullName>
        <ecNumber evidence="3">2.7.13.3</ecNumber>
    </recommendedName>
</protein>
<feature type="transmembrane region" description="Helical" evidence="10">
    <location>
        <begin position="179"/>
        <end position="201"/>
    </location>
</feature>
<dbReference type="GO" id="GO:0046983">
    <property type="term" value="F:protein dimerization activity"/>
    <property type="evidence" value="ECO:0007669"/>
    <property type="project" value="InterPro"/>
</dbReference>
<dbReference type="RefSeq" id="WP_088552810.1">
    <property type="nucleotide sequence ID" value="NZ_BDGJ01000010.1"/>
</dbReference>
<dbReference type="InterPro" id="IPR003660">
    <property type="entry name" value="HAMP_dom"/>
</dbReference>
<evidence type="ECO:0000259" key="12">
    <source>
        <dbReference type="PROSITE" id="PS50885"/>
    </source>
</evidence>
<keyword evidence="6" id="KW-0547">Nucleotide-binding</keyword>
<dbReference type="Gene3D" id="3.30.565.10">
    <property type="entry name" value="Histidine kinase-like ATPase, C-terminal domain"/>
    <property type="match status" value="1"/>
</dbReference>
<dbReference type="InterPro" id="IPR003594">
    <property type="entry name" value="HATPase_dom"/>
</dbReference>
<keyword evidence="10" id="KW-0472">Membrane</keyword>
<dbReference type="Proteomes" id="UP000197032">
    <property type="component" value="Unassembled WGS sequence"/>
</dbReference>
<dbReference type="Pfam" id="PF00672">
    <property type="entry name" value="HAMP"/>
    <property type="match status" value="1"/>
</dbReference>
<keyword evidence="7 13" id="KW-0418">Kinase</keyword>
<dbReference type="GO" id="GO:0016020">
    <property type="term" value="C:membrane"/>
    <property type="evidence" value="ECO:0007669"/>
    <property type="project" value="UniProtKB-SubCell"/>
</dbReference>
<evidence type="ECO:0000256" key="7">
    <source>
        <dbReference type="ARBA" id="ARBA00022777"/>
    </source>
</evidence>
<evidence type="ECO:0000313" key="14">
    <source>
        <dbReference type="Proteomes" id="UP000197032"/>
    </source>
</evidence>
<dbReference type="GO" id="GO:0000155">
    <property type="term" value="F:phosphorelay sensor kinase activity"/>
    <property type="evidence" value="ECO:0007669"/>
    <property type="project" value="InterPro"/>
</dbReference>
<keyword evidence="9" id="KW-0902">Two-component regulatory system</keyword>
<evidence type="ECO:0000256" key="3">
    <source>
        <dbReference type="ARBA" id="ARBA00012438"/>
    </source>
</evidence>
<dbReference type="InterPro" id="IPR050482">
    <property type="entry name" value="Sensor_HK_TwoCompSys"/>
</dbReference>
<evidence type="ECO:0000256" key="10">
    <source>
        <dbReference type="SAM" id="Phobius"/>
    </source>
</evidence>
<dbReference type="PROSITE" id="PS50885">
    <property type="entry name" value="HAMP"/>
    <property type="match status" value="1"/>
</dbReference>
<dbReference type="SMART" id="SM00387">
    <property type="entry name" value="HATPase_c"/>
    <property type="match status" value="1"/>
</dbReference>
<dbReference type="CDD" id="cd16917">
    <property type="entry name" value="HATPase_UhpB-NarQ-NarX-like"/>
    <property type="match status" value="1"/>
</dbReference>
<evidence type="ECO:0000259" key="11">
    <source>
        <dbReference type="PROSITE" id="PS50109"/>
    </source>
</evidence>
<dbReference type="EMBL" id="BDGJ01000010">
    <property type="protein sequence ID" value="GAW91243.1"/>
    <property type="molecule type" value="Genomic_DNA"/>
</dbReference>
<comment type="subcellular location">
    <subcellularLocation>
        <location evidence="2">Membrane</location>
    </subcellularLocation>
</comment>
<dbReference type="OrthoDB" id="9781904at2"/>
<dbReference type="Gene3D" id="6.10.340.10">
    <property type="match status" value="1"/>
</dbReference>
<dbReference type="EC" id="2.7.13.3" evidence="3"/>
<dbReference type="InterPro" id="IPR011712">
    <property type="entry name" value="Sig_transdc_His_kin_sub3_dim/P"/>
</dbReference>
<evidence type="ECO:0000256" key="8">
    <source>
        <dbReference type="ARBA" id="ARBA00022840"/>
    </source>
</evidence>
<dbReference type="PANTHER" id="PTHR24421">
    <property type="entry name" value="NITRATE/NITRITE SENSOR PROTEIN NARX-RELATED"/>
    <property type="match status" value="1"/>
</dbReference>
<dbReference type="InterPro" id="IPR005467">
    <property type="entry name" value="His_kinase_dom"/>
</dbReference>
<dbReference type="PANTHER" id="PTHR24421:SF10">
    <property type="entry name" value="NITRATE_NITRITE SENSOR PROTEIN NARQ"/>
    <property type="match status" value="1"/>
</dbReference>